<dbReference type="SUPFAM" id="SSF52540">
    <property type="entry name" value="P-loop containing nucleoside triphosphate hydrolases"/>
    <property type="match status" value="1"/>
</dbReference>
<dbReference type="InterPro" id="IPR003594">
    <property type="entry name" value="HATPase_dom"/>
</dbReference>
<feature type="coiled-coil region" evidence="7">
    <location>
        <begin position="1355"/>
        <end position="1382"/>
    </location>
</feature>
<name>A0A1I1V430_9BACT</name>
<keyword evidence="11" id="KW-1185">Reference proteome</keyword>
<dbReference type="InterPro" id="IPR011990">
    <property type="entry name" value="TPR-like_helical_dom_sf"/>
</dbReference>
<keyword evidence="6" id="KW-0902">Two-component regulatory system</keyword>
<dbReference type="Pfam" id="PF01590">
    <property type="entry name" value="GAF"/>
    <property type="match status" value="1"/>
</dbReference>
<keyword evidence="7" id="KW-0175">Coiled coil</keyword>
<dbReference type="GO" id="GO:0000155">
    <property type="term" value="F:phosphorelay sensor kinase activity"/>
    <property type="evidence" value="ECO:0007669"/>
    <property type="project" value="InterPro"/>
</dbReference>
<reference evidence="11" key="1">
    <citation type="submission" date="2016-10" db="EMBL/GenBank/DDBJ databases">
        <authorList>
            <person name="Varghese N."/>
            <person name="Submissions S."/>
        </authorList>
    </citation>
    <scope>NUCLEOTIDE SEQUENCE [LARGE SCALE GENOMIC DNA]</scope>
    <source>
        <strain evidence="11">ATCC 25963</strain>
    </source>
</reference>
<dbReference type="SUPFAM" id="SSF55874">
    <property type="entry name" value="ATPase domain of HSP90 chaperone/DNA topoisomerase II/histidine kinase"/>
    <property type="match status" value="1"/>
</dbReference>
<dbReference type="Gene3D" id="3.30.200.20">
    <property type="entry name" value="Phosphorylase Kinase, domain 1"/>
    <property type="match status" value="1"/>
</dbReference>
<dbReference type="Gene3D" id="3.40.50.300">
    <property type="entry name" value="P-loop containing nucleotide triphosphate hydrolases"/>
    <property type="match status" value="1"/>
</dbReference>
<evidence type="ECO:0000256" key="5">
    <source>
        <dbReference type="ARBA" id="ARBA00022777"/>
    </source>
</evidence>
<evidence type="ECO:0000256" key="2">
    <source>
        <dbReference type="ARBA" id="ARBA00012438"/>
    </source>
</evidence>
<dbReference type="CDD" id="cd16922">
    <property type="entry name" value="HATPase_EvgS-ArcB-TorS-like"/>
    <property type="match status" value="1"/>
</dbReference>
<evidence type="ECO:0000259" key="9">
    <source>
        <dbReference type="PROSITE" id="PS50109"/>
    </source>
</evidence>
<dbReference type="InterPro" id="IPR029016">
    <property type="entry name" value="GAF-like_dom_sf"/>
</dbReference>
<dbReference type="PANTHER" id="PTHR43711:SF26">
    <property type="entry name" value="SENSOR HISTIDINE KINASE RCSC"/>
    <property type="match status" value="1"/>
</dbReference>
<dbReference type="SMART" id="SM00065">
    <property type="entry name" value="GAF"/>
    <property type="match status" value="1"/>
</dbReference>
<dbReference type="Pfam" id="PF00069">
    <property type="entry name" value="Pkinase"/>
    <property type="match status" value="1"/>
</dbReference>
<dbReference type="PROSITE" id="PS50109">
    <property type="entry name" value="HIS_KIN"/>
    <property type="match status" value="1"/>
</dbReference>
<gene>
    <name evidence="10" type="ORF">SAMN02745121_01537</name>
</gene>
<dbReference type="Gene3D" id="1.25.40.10">
    <property type="entry name" value="Tetratricopeptide repeat domain"/>
    <property type="match status" value="1"/>
</dbReference>
<keyword evidence="3" id="KW-0597">Phosphoprotein</keyword>
<dbReference type="PANTHER" id="PTHR43711">
    <property type="entry name" value="TWO-COMPONENT HISTIDINE KINASE"/>
    <property type="match status" value="1"/>
</dbReference>
<dbReference type="Pfam" id="PF13191">
    <property type="entry name" value="AAA_16"/>
    <property type="match status" value="1"/>
</dbReference>
<dbReference type="SMART" id="SM00388">
    <property type="entry name" value="HisKA"/>
    <property type="match status" value="1"/>
</dbReference>
<evidence type="ECO:0000256" key="7">
    <source>
        <dbReference type="SAM" id="Coils"/>
    </source>
</evidence>
<dbReference type="SUPFAM" id="SSF55781">
    <property type="entry name" value="GAF domain-like"/>
    <property type="match status" value="1"/>
</dbReference>
<dbReference type="CDD" id="cd00082">
    <property type="entry name" value="HisKA"/>
    <property type="match status" value="1"/>
</dbReference>
<dbReference type="SUPFAM" id="SSF48452">
    <property type="entry name" value="TPR-like"/>
    <property type="match status" value="1"/>
</dbReference>
<dbReference type="SMART" id="SM00387">
    <property type="entry name" value="HATPase_c"/>
    <property type="match status" value="1"/>
</dbReference>
<dbReference type="PROSITE" id="PS50011">
    <property type="entry name" value="PROTEIN_KINASE_DOM"/>
    <property type="match status" value="1"/>
</dbReference>
<proteinExistence type="predicted"/>
<dbReference type="PRINTS" id="PR00344">
    <property type="entry name" value="BCTRLSENSOR"/>
</dbReference>
<organism evidence="10 11">
    <name type="scientific">Nannocystis exedens</name>
    <dbReference type="NCBI Taxonomy" id="54"/>
    <lineage>
        <taxon>Bacteria</taxon>
        <taxon>Pseudomonadati</taxon>
        <taxon>Myxococcota</taxon>
        <taxon>Polyangia</taxon>
        <taxon>Nannocystales</taxon>
        <taxon>Nannocystaceae</taxon>
        <taxon>Nannocystis</taxon>
    </lineage>
</organism>
<keyword evidence="5 10" id="KW-0418">Kinase</keyword>
<dbReference type="Pfam" id="PF00512">
    <property type="entry name" value="HisKA"/>
    <property type="match status" value="1"/>
</dbReference>
<dbReference type="GO" id="GO:0005524">
    <property type="term" value="F:ATP binding"/>
    <property type="evidence" value="ECO:0007669"/>
    <property type="project" value="InterPro"/>
</dbReference>
<accession>A0A1I1V430</accession>
<keyword evidence="4" id="KW-0808">Transferase</keyword>
<comment type="catalytic activity">
    <reaction evidence="1">
        <text>ATP + protein L-histidine = ADP + protein N-phospho-L-histidine.</text>
        <dbReference type="EC" id="2.7.13.3"/>
    </reaction>
</comment>
<dbReference type="InterPro" id="IPR011009">
    <property type="entry name" value="Kinase-like_dom_sf"/>
</dbReference>
<dbReference type="Proteomes" id="UP000199400">
    <property type="component" value="Unassembled WGS sequence"/>
</dbReference>
<dbReference type="EC" id="2.7.13.3" evidence="2"/>
<dbReference type="InterPro" id="IPR003661">
    <property type="entry name" value="HisK_dim/P_dom"/>
</dbReference>
<dbReference type="InterPro" id="IPR041664">
    <property type="entry name" value="AAA_16"/>
</dbReference>
<dbReference type="FunFam" id="3.30.565.10:FF:000010">
    <property type="entry name" value="Sensor histidine kinase RcsC"/>
    <property type="match status" value="1"/>
</dbReference>
<evidence type="ECO:0000313" key="11">
    <source>
        <dbReference type="Proteomes" id="UP000199400"/>
    </source>
</evidence>
<dbReference type="InterPro" id="IPR004358">
    <property type="entry name" value="Sig_transdc_His_kin-like_C"/>
</dbReference>
<dbReference type="Gene3D" id="1.10.287.130">
    <property type="match status" value="1"/>
</dbReference>
<dbReference type="Gene3D" id="3.30.450.40">
    <property type="match status" value="1"/>
</dbReference>
<dbReference type="Gene3D" id="1.10.510.10">
    <property type="entry name" value="Transferase(Phosphotransferase) domain 1"/>
    <property type="match status" value="1"/>
</dbReference>
<dbReference type="InterPro" id="IPR003018">
    <property type="entry name" value="GAF"/>
</dbReference>
<dbReference type="OrthoDB" id="5521237at2"/>
<dbReference type="CDD" id="cd14014">
    <property type="entry name" value="STKc_PknB_like"/>
    <property type="match status" value="1"/>
</dbReference>
<dbReference type="SUPFAM" id="SSF47384">
    <property type="entry name" value="Homodimeric domain of signal transducing histidine kinase"/>
    <property type="match status" value="1"/>
</dbReference>
<dbReference type="InterPro" id="IPR027417">
    <property type="entry name" value="P-loop_NTPase"/>
</dbReference>
<dbReference type="InterPro" id="IPR050736">
    <property type="entry name" value="Sensor_HK_Regulatory"/>
</dbReference>
<dbReference type="STRING" id="54.SAMN02745121_01537"/>
<sequence>MPDTPTAQLPGVQLLEEVGRSARSVVYRARRGDFVVAVKLLRTDAGGDADAAALTFRREAATLATLSHPCVVQVFEIGDAGGLPYVIMEYVEGRTLAARLSAGPLSETEAIQLGVQLAGVLGEVHRRRLIHRDLRPQSVLFLPNASGLIKLVDFDFRLDVAPPHAAGPAAYRAPEQSGMLDRTVDARSDLYALGAMLFEAVSGRPPFLARDPEELLRQHAVLAPPPLRELAPRCSPAFAAVVARLLAKDPDDRFQSGQETARALLAIDESIATGPFGHISKDRPDAPLVGREPELRRLEEAHARAREGLGGGVLVTGEAGSGKSRLLAAFAAARAGDGVPVLAVRCQAEARPLAGLRAAVDPHLRRLRPDATALAGGDGGELVSATVDALAVIAEAHPGAVLWVDDAEVIDEATLAALRLLVGRIAELPLLLVAVGRFERWAGELDRDGACEFLALEALSEPAVAGLMASMLGQRRVEDDLVRLVATRSGGLPLGVIEYVRAMLDGGVLRPYWDVWQVEVAGLANLHLPGDVQQLLLTRVAGLGERTRDALRAAAVLGPDVKPALLARVLACEPLAVAHALAEAAAARLLERGPHGDFSFVHNRVREALLAGLDAAGLASYHQRVAEALDSADVDGDGLHRLAHHYLAGDHSKPRRAIEVCLRAGRLAQAESADEDAYRYFRRADELRARVGLPPDPRLDEGLSEVCSRTGRHDEADVHVSRAMSQEQDPERRAQLLRRRARVELFRLEHRRALASLAAAFAEVGAAMPSRSPLALALSAVMGLLALLIAATGVGRASPRRRARARLLAQLYDDAVRIAYFDIRPATLLQAVVRQRYYGERLGPSSELARAKTALGIVYAAVGRAPAARRCAADAVAMAAAVGDRRTLARVSFYAAAIHESCGDVLAAEQMLARTLADHHRWLENWGLAFAHQLLALNLWARGHDARALAVLRRLSAELELEGDRTTRQATVFTHGLHAVVLAGAGRRDEALRHLHQARSGAAGFPEDRGQLANLLGLEAVTLILLQEPFAAVDDAIARFDALPLRPRQVPYHVRFAYAFVVHARLYQALAAPPAQRGPHLVRLRAAVDTLALLPNHPVLRGFLLLGRSGMSWMTGLFDHALTDLSEAEQIAFASENRWLRCEALHQRAHALCGAGRVDAGRREARAAAALAEELGWRPRAEAIRKAFDLGAGDEQRGAGDGHLGDVQAARLRRHLDALLELSLASATARAFEEQARIAIDELARLLAAERCALFLCDDAGKLEFKVGRDARGGELAADFGVVRDVVEQVQSTREPVVVSGEDRGSRGRHSAMAAPLILKDRMIGIVYLDNRLVRGAFTGGDVEILCAIAGHIAIALETARAAQLEAQVVAAAQEKSALLEHATSAVGIGIAVLQPDGELARHSPILADMTGRWPSVADWWAGAARQLLLPEPRPCPLCGEMQSIGRSVADLVQGGERQVFEITFTGHFHELNLSTPGHVLLVSDITSRKISEENLLRLNEELTLARDQALAASRAKSTFLANMSHELRTPLNAIIGFSEMLVEDAERAGSRQMVTDLNKIRMSGAHLLDLISTILDLSKVETGKMQLEIVEFSLPALLARVAGMITPMIAKNRNMLAQAVQADIDTMVGDETKVKQILFNLLSNAAKFTKDGVITLGVERDVDEAEGRDDILFTVSDTGIGFRPDQIDKLFQDFYQADMSTTRKYGGTGLGLAIVHRFCRLMGGEIGVASEPGIGSTFRVRLPRHLVAEPHNEVPAA</sequence>
<evidence type="ECO:0000313" key="10">
    <source>
        <dbReference type="EMBL" id="SFD77792.1"/>
    </source>
</evidence>
<dbReference type="EMBL" id="FOMX01000004">
    <property type="protein sequence ID" value="SFD77792.1"/>
    <property type="molecule type" value="Genomic_DNA"/>
</dbReference>
<feature type="domain" description="Protein kinase" evidence="8">
    <location>
        <begin position="12"/>
        <end position="265"/>
    </location>
</feature>
<evidence type="ECO:0000259" key="8">
    <source>
        <dbReference type="PROSITE" id="PS50011"/>
    </source>
</evidence>
<dbReference type="InterPro" id="IPR005467">
    <property type="entry name" value="His_kinase_dom"/>
</dbReference>
<evidence type="ECO:0000256" key="1">
    <source>
        <dbReference type="ARBA" id="ARBA00000085"/>
    </source>
</evidence>
<evidence type="ECO:0000256" key="4">
    <source>
        <dbReference type="ARBA" id="ARBA00022679"/>
    </source>
</evidence>
<dbReference type="InterPro" id="IPR036890">
    <property type="entry name" value="HATPase_C_sf"/>
</dbReference>
<dbReference type="InterPro" id="IPR000719">
    <property type="entry name" value="Prot_kinase_dom"/>
</dbReference>
<feature type="domain" description="Histidine kinase" evidence="9">
    <location>
        <begin position="1523"/>
        <end position="1747"/>
    </location>
</feature>
<dbReference type="Pfam" id="PF02518">
    <property type="entry name" value="HATPase_c"/>
    <property type="match status" value="1"/>
</dbReference>
<dbReference type="RefSeq" id="WP_143140311.1">
    <property type="nucleotide sequence ID" value="NZ_FOMX01000004.1"/>
</dbReference>
<protein>
    <recommendedName>
        <fullName evidence="2">histidine kinase</fullName>
        <ecNumber evidence="2">2.7.13.3</ecNumber>
    </recommendedName>
</protein>
<evidence type="ECO:0000256" key="6">
    <source>
        <dbReference type="ARBA" id="ARBA00023012"/>
    </source>
</evidence>
<evidence type="ECO:0000256" key="3">
    <source>
        <dbReference type="ARBA" id="ARBA00022553"/>
    </source>
</evidence>
<dbReference type="Gene3D" id="3.30.565.10">
    <property type="entry name" value="Histidine kinase-like ATPase, C-terminal domain"/>
    <property type="match status" value="1"/>
</dbReference>
<dbReference type="InterPro" id="IPR036097">
    <property type="entry name" value="HisK_dim/P_sf"/>
</dbReference>
<dbReference type="SUPFAM" id="SSF56112">
    <property type="entry name" value="Protein kinase-like (PK-like)"/>
    <property type="match status" value="1"/>
</dbReference>